<dbReference type="PANTHER" id="PTHR12654:SF0">
    <property type="entry name" value="NON-LYSOSOMAL GLUCOSYLCERAMIDASE"/>
    <property type="match status" value="1"/>
</dbReference>
<dbReference type="InterPro" id="IPR008928">
    <property type="entry name" value="6-hairpin_glycosidase_sf"/>
</dbReference>
<dbReference type="KEGG" id="psac:PSM36_0013"/>
<dbReference type="PANTHER" id="PTHR12654">
    <property type="entry name" value="BILE ACID BETA-GLUCOSIDASE-RELATED"/>
    <property type="match status" value="1"/>
</dbReference>
<dbReference type="InterPro" id="IPR024462">
    <property type="entry name" value="GH116_N"/>
</dbReference>
<reference evidence="3 4" key="1">
    <citation type="submission" date="2016-08" db="EMBL/GenBank/DDBJ databases">
        <authorList>
            <person name="Seilhamer J.J."/>
        </authorList>
    </citation>
    <scope>NUCLEOTIDE SEQUENCE [LARGE SCALE GENOMIC DNA]</scope>
    <source>
        <strain evidence="3">M3/6</strain>
    </source>
</reference>
<dbReference type="Gene3D" id="1.50.10.10">
    <property type="match status" value="1"/>
</dbReference>
<dbReference type="Pfam" id="PF12215">
    <property type="entry name" value="Glyco_hydr_116N"/>
    <property type="match status" value="1"/>
</dbReference>
<protein>
    <submittedName>
        <fullName evidence="3">Putative beta-Glucocerebrosidase</fullName>
        <ecNumber evidence="3">3.2.1.45</ecNumber>
    </submittedName>
</protein>
<feature type="domain" description="Glycosyl-hydrolase family 116 catalytic region" evidence="1">
    <location>
        <begin position="646"/>
        <end position="944"/>
    </location>
</feature>
<proteinExistence type="predicted"/>
<evidence type="ECO:0000259" key="2">
    <source>
        <dbReference type="Pfam" id="PF12215"/>
    </source>
</evidence>
<dbReference type="InterPro" id="IPR052566">
    <property type="entry name" value="Non-lysos_glucosylceramidase"/>
</dbReference>
<dbReference type="GO" id="GO:0004348">
    <property type="term" value="F:glucosylceramidase activity"/>
    <property type="evidence" value="ECO:0007669"/>
    <property type="project" value="UniProtKB-EC"/>
</dbReference>
<dbReference type="InterPro" id="IPR006311">
    <property type="entry name" value="TAT_signal"/>
</dbReference>
<dbReference type="EC" id="3.2.1.45" evidence="3"/>
<accession>A0A1R3SY71</accession>
<evidence type="ECO:0000259" key="1">
    <source>
        <dbReference type="Pfam" id="PF04685"/>
    </source>
</evidence>
<sequence>MNNNRRTFLKKIGLGTIAASNIPGFASAESLLRSNNPEKLNFQLERTERSYNGEYRNEYLSKVAFPIGGIGAGMFCLEGTGAISHLSVNHRPEIYNTPYAFAAISIKGIKNGAKVLESTVPTWKLFGPRGSGNGLGNRNYGLPRFEKGSFIARFPFGIIDLEDKDIPLDVRITGWSPFIPTDEDNSSLPVGVLEYSFKNRSKEVIEAVFSYNARNFIDDGGYISEQKNGFRMIKAGMDKNDGIGGFAVYLDDNNAVTDHCWFRGGWFDSQTILWDNIRSAKIIGNAPIEGVSPGASVYLPVNLNPGEEKTVKVNFCWYLPKSDLSIGQRIVTGPAFTGKTTKQPVKGQQKVSGYVGEGLLNSFDPNGDGQVGTLLSPEFTINKRYLKFLVGGGNQKGKTSVNLWINDRIVETAVGNNTEQLTEVIWDLKKYAGKTARLKIIDLDTFPWGHILADQFVLTDRHDEILSSPSSGAIVLADFEGNYSEGWEIIESEELGVVTPGNSYYRPWYATRFENLDSVIGYWNENCTTLKKYSELFSRSFYDSTLPPEVLEAVAANLTILKSPTVLRVSDGRLWAWEGCNDDSGCCHGSCTHVWNYAQAIPHLFPALERTLRETEFKVSQNEEGHQNFRTNIPITPTDHSFHAAADGQLGGIMKVYRDWRISGDTEWMKSLYPYVKKSLDYCIRTWDPKRKGYLEEPHHNTYDIEFWGPDGMCTSFYLGALTAFIEMSKTLKEPYKDYRALLTKGKKYMEDNLFDGEYFIQKIQWEGLEAPNPVNVQSFGGAYSEEAIALLQKEGPKYQYGTGCLSDGILGMWMASVCGLPEVVDDEMVTSHLKAVHKYNLKTTLLDHYNPQRPTYACGEDGGLLLCSWPKGGALSLPFVYSNEVWTGIEYQVASHLMLKGEVEKGLEIVRVCRDRYDGSVRNPFNEYECGHWYARAMASYAMIQALTGIRYDAVDKILYIDSKIGDFTSFISTGTGFGTLSLKNGKPRLEVLLGSIDVKKYNIFGEEINL</sequence>
<gene>
    <name evidence="3" type="ORF">PSM36_0013</name>
</gene>
<name>A0A1R3SY71_9BACT</name>
<keyword evidence="3" id="KW-0326">Glycosidase</keyword>
<dbReference type="RefSeq" id="WP_154670931.1">
    <property type="nucleotide sequence ID" value="NZ_LT605205.1"/>
</dbReference>
<feature type="domain" description="Glycosyl-hydrolase family 116 N-terminal" evidence="2">
    <location>
        <begin position="64"/>
        <end position="330"/>
    </location>
</feature>
<keyword evidence="4" id="KW-1185">Reference proteome</keyword>
<dbReference type="SUPFAM" id="SSF48208">
    <property type="entry name" value="Six-hairpin glycosidases"/>
    <property type="match status" value="1"/>
</dbReference>
<evidence type="ECO:0000313" key="3">
    <source>
        <dbReference type="EMBL" id="SCD18849.1"/>
    </source>
</evidence>
<evidence type="ECO:0000313" key="4">
    <source>
        <dbReference type="Proteomes" id="UP000187464"/>
    </source>
</evidence>
<dbReference type="InterPro" id="IPR012341">
    <property type="entry name" value="6hp_glycosidase-like_sf"/>
</dbReference>
<dbReference type="EMBL" id="LT605205">
    <property type="protein sequence ID" value="SCD18849.1"/>
    <property type="molecule type" value="Genomic_DNA"/>
</dbReference>
<dbReference type="InterPro" id="IPR006775">
    <property type="entry name" value="GH116_catalytic"/>
</dbReference>
<organism evidence="3 4">
    <name type="scientific">Proteiniphilum saccharofermentans</name>
    <dbReference type="NCBI Taxonomy" id="1642647"/>
    <lineage>
        <taxon>Bacteria</taxon>
        <taxon>Pseudomonadati</taxon>
        <taxon>Bacteroidota</taxon>
        <taxon>Bacteroidia</taxon>
        <taxon>Bacteroidales</taxon>
        <taxon>Dysgonomonadaceae</taxon>
        <taxon>Proteiniphilum</taxon>
    </lineage>
</organism>
<dbReference type="AlphaFoldDB" id="A0A1R3SY71"/>
<dbReference type="PROSITE" id="PS51318">
    <property type="entry name" value="TAT"/>
    <property type="match status" value="1"/>
</dbReference>
<dbReference type="GO" id="GO:0005975">
    <property type="term" value="P:carbohydrate metabolic process"/>
    <property type="evidence" value="ECO:0007669"/>
    <property type="project" value="InterPro"/>
</dbReference>
<keyword evidence="3" id="KW-0378">Hydrolase</keyword>
<dbReference type="Pfam" id="PF04685">
    <property type="entry name" value="DUF608"/>
    <property type="match status" value="1"/>
</dbReference>
<dbReference type="Proteomes" id="UP000187464">
    <property type="component" value="Chromosome I"/>
</dbReference>
<dbReference type="STRING" id="1642647.PSM36_0013"/>